<keyword evidence="3" id="KW-1185">Reference proteome</keyword>
<feature type="compositionally biased region" description="Polar residues" evidence="1">
    <location>
        <begin position="72"/>
        <end position="84"/>
    </location>
</feature>
<sequence length="84" mass="9149">MERWWSMWKLDGDGDRTSTCGTWDGGGQCRDWSGNNDLDNGLRLGAGGDDGLSGDRNWSSTGGTWNGGGQCGNWSRNVNDFSRN</sequence>
<evidence type="ECO:0000256" key="1">
    <source>
        <dbReference type="SAM" id="MobiDB-lite"/>
    </source>
</evidence>
<accession>A0A9W6WJK0</accession>
<evidence type="ECO:0000313" key="3">
    <source>
        <dbReference type="Proteomes" id="UP001165120"/>
    </source>
</evidence>
<gene>
    <name evidence="2" type="ORF">Cboi02_000566300</name>
</gene>
<reference evidence="2" key="1">
    <citation type="submission" date="2023-04" db="EMBL/GenBank/DDBJ databases">
        <title>Candida boidinii NBRC 10035.</title>
        <authorList>
            <person name="Ichikawa N."/>
            <person name="Sato H."/>
            <person name="Tonouchi N."/>
        </authorList>
    </citation>
    <scope>NUCLEOTIDE SEQUENCE</scope>
    <source>
        <strain evidence="2">NBRC 10035</strain>
    </source>
</reference>
<evidence type="ECO:0000313" key="2">
    <source>
        <dbReference type="EMBL" id="GME77890.1"/>
    </source>
</evidence>
<protein>
    <submittedName>
        <fullName evidence="2">Unnamed protein product</fullName>
    </submittedName>
</protein>
<name>A0A9W6WJK0_CANBO</name>
<comment type="caution">
    <text evidence="2">The sequence shown here is derived from an EMBL/GenBank/DDBJ whole genome shotgun (WGS) entry which is preliminary data.</text>
</comment>
<dbReference type="AlphaFoldDB" id="A0A9W6WJK0"/>
<organism evidence="2 3">
    <name type="scientific">Candida boidinii</name>
    <name type="common">Yeast</name>
    <dbReference type="NCBI Taxonomy" id="5477"/>
    <lineage>
        <taxon>Eukaryota</taxon>
        <taxon>Fungi</taxon>
        <taxon>Dikarya</taxon>
        <taxon>Ascomycota</taxon>
        <taxon>Saccharomycotina</taxon>
        <taxon>Pichiomycetes</taxon>
        <taxon>Pichiales</taxon>
        <taxon>Pichiaceae</taxon>
        <taxon>Ogataea</taxon>
        <taxon>Ogataea/Candida clade</taxon>
    </lineage>
</organism>
<dbReference type="Proteomes" id="UP001165120">
    <property type="component" value="Unassembled WGS sequence"/>
</dbReference>
<proteinExistence type="predicted"/>
<dbReference type="EMBL" id="BSXN01002873">
    <property type="protein sequence ID" value="GME77890.1"/>
    <property type="molecule type" value="Genomic_DNA"/>
</dbReference>
<feature type="region of interest" description="Disordered" evidence="1">
    <location>
        <begin position="61"/>
        <end position="84"/>
    </location>
</feature>